<dbReference type="KEGG" id="ngv:CDO52_00370"/>
<evidence type="ECO:0000256" key="2">
    <source>
        <dbReference type="SAM" id="MobiDB-lite"/>
    </source>
</evidence>
<keyword evidence="4" id="KW-0378">Hydrolase</keyword>
<keyword evidence="5" id="KW-1185">Reference proteome</keyword>
<dbReference type="PANTHER" id="PTHR43405:SF1">
    <property type="entry name" value="GLYCOSYL HYDROLASE DIGH"/>
    <property type="match status" value="1"/>
</dbReference>
<accession>A0A223RZX5</accession>
<dbReference type="Pfam" id="PF02638">
    <property type="entry name" value="GHL10"/>
    <property type="match status" value="1"/>
</dbReference>
<reference evidence="4 5" key="1">
    <citation type="submission" date="2017-08" db="EMBL/GenBank/DDBJ databases">
        <title>The complete genome sequence of Nocardiopsis gilva YIM 90087.</title>
        <authorList>
            <person name="Yin M."/>
            <person name="Tang S."/>
        </authorList>
    </citation>
    <scope>NUCLEOTIDE SEQUENCE [LARGE SCALE GENOMIC DNA]</scope>
    <source>
        <strain evidence="4 5">YIM 90087</strain>
    </source>
</reference>
<evidence type="ECO:0000313" key="5">
    <source>
        <dbReference type="Proteomes" id="UP000215005"/>
    </source>
</evidence>
<protein>
    <submittedName>
        <fullName evidence="4">Glycosyl hydrolase</fullName>
    </submittedName>
</protein>
<dbReference type="InterPro" id="IPR052177">
    <property type="entry name" value="Divisome_Glycosyl_Hydrolase"/>
</dbReference>
<dbReference type="OrthoDB" id="9773203at2"/>
<dbReference type="RefSeq" id="WP_017619426.1">
    <property type="nucleotide sequence ID" value="NZ_ANBG01000243.1"/>
</dbReference>
<evidence type="ECO:0000259" key="3">
    <source>
        <dbReference type="Pfam" id="PF02638"/>
    </source>
</evidence>
<evidence type="ECO:0000256" key="1">
    <source>
        <dbReference type="ARBA" id="ARBA00022729"/>
    </source>
</evidence>
<dbReference type="InterPro" id="IPR017853">
    <property type="entry name" value="GH"/>
</dbReference>
<dbReference type="InterPro" id="IPR006311">
    <property type="entry name" value="TAT_signal"/>
</dbReference>
<keyword evidence="1" id="KW-0732">Signal</keyword>
<dbReference type="AlphaFoldDB" id="A0A223RZX5"/>
<feature type="domain" description="Glycosyl hydrolase-like 10" evidence="3">
    <location>
        <begin position="82"/>
        <end position="394"/>
    </location>
</feature>
<dbReference type="SUPFAM" id="SSF51445">
    <property type="entry name" value="(Trans)glycosidases"/>
    <property type="match status" value="1"/>
</dbReference>
<dbReference type="EMBL" id="CP022753">
    <property type="protein sequence ID" value="ASU81435.1"/>
    <property type="molecule type" value="Genomic_DNA"/>
</dbReference>
<feature type="region of interest" description="Disordered" evidence="2">
    <location>
        <begin position="1"/>
        <end position="22"/>
    </location>
</feature>
<dbReference type="Proteomes" id="UP000215005">
    <property type="component" value="Chromosome"/>
</dbReference>
<proteinExistence type="predicted"/>
<dbReference type="PANTHER" id="PTHR43405">
    <property type="entry name" value="GLYCOSYL HYDROLASE DIGH"/>
    <property type="match status" value="1"/>
</dbReference>
<feature type="region of interest" description="Disordered" evidence="2">
    <location>
        <begin position="53"/>
        <end position="81"/>
    </location>
</feature>
<dbReference type="GO" id="GO:0016787">
    <property type="term" value="F:hydrolase activity"/>
    <property type="evidence" value="ECO:0007669"/>
    <property type="project" value="UniProtKB-KW"/>
</dbReference>
<sequence length="560" mass="63466">MDQDHASRPIPHSPQDSALLSRRSTLRAAGGALTALVSAPLLASALPARDALAARGGAPSDDPDDYDDPCPEPDPDAPPKRQMRAAWIASVVNIDWPSAQGLDVATQQTELARLYDEAVSHGLNAVFVQIRPTADAFWPSPFEPWSEWLTGQQGGNPGYDPLEFAIAEAHRRNLEFHGWFNPYRVSMHNEIERLVESHPARLHPEWIFEYGERFYYNPGIPEVRAFVQDAMMHAVEHYDMDGVHFDDYFYPYPSGNREIPDRETYARYGNRFDYIGDWRRYNVDLLVREMSERIKAAKPHVRFGISPFGIWRNASSDPDGSDTSGFESYDGIYADSRKWVREGWLDYINPQVYWEIGLKVADYAKLVPWWAGVVEGTDTHLYIGQAAYKVGNPGAWEDMRELSRHLAFNRDYPQVNGDVYFSAIRMRTTAAEAMRIIAEEHYAYPALIPVTEGLDGEAPPAPLIIRARRTAGGAELTIRRRHRSEPAYYAVYRFAGEPEYAEPPVCDMEDPRNMAGTVRCDGEMTTFVDTEVAEGPHTYYVTALDRLHHESEPSRGRYVA</sequence>
<organism evidence="4 5">
    <name type="scientific">Nocardiopsis gilva YIM 90087</name>
    <dbReference type="NCBI Taxonomy" id="1235441"/>
    <lineage>
        <taxon>Bacteria</taxon>
        <taxon>Bacillati</taxon>
        <taxon>Actinomycetota</taxon>
        <taxon>Actinomycetes</taxon>
        <taxon>Streptosporangiales</taxon>
        <taxon>Nocardiopsidaceae</taxon>
        <taxon>Nocardiopsis</taxon>
    </lineage>
</organism>
<feature type="compositionally biased region" description="Acidic residues" evidence="2">
    <location>
        <begin position="61"/>
        <end position="75"/>
    </location>
</feature>
<gene>
    <name evidence="4" type="ORF">CDO52_00370</name>
</gene>
<dbReference type="PROSITE" id="PS51318">
    <property type="entry name" value="TAT"/>
    <property type="match status" value="1"/>
</dbReference>
<dbReference type="InterPro" id="IPR003790">
    <property type="entry name" value="GHL10"/>
</dbReference>
<evidence type="ECO:0000313" key="4">
    <source>
        <dbReference type="EMBL" id="ASU81435.1"/>
    </source>
</evidence>
<dbReference type="Gene3D" id="3.20.20.80">
    <property type="entry name" value="Glycosidases"/>
    <property type="match status" value="1"/>
</dbReference>
<name>A0A223RZX5_9ACTN</name>